<feature type="signal peptide" evidence="1">
    <location>
        <begin position="1"/>
        <end position="27"/>
    </location>
</feature>
<dbReference type="InterPro" id="IPR030972">
    <property type="entry name" value="UrcA_uranyl"/>
</dbReference>
<proteinExistence type="predicted"/>
<feature type="chain" id="PRO_5022674216" evidence="1">
    <location>
        <begin position="28"/>
        <end position="115"/>
    </location>
</feature>
<name>A0A5C8ZSU3_9GAMM</name>
<dbReference type="NCBIfam" id="TIGR04433">
    <property type="entry name" value="UrcA_uranyl"/>
    <property type="match status" value="1"/>
</dbReference>
<dbReference type="EMBL" id="VRYZ01000006">
    <property type="protein sequence ID" value="TXS90381.1"/>
    <property type="molecule type" value="Genomic_DNA"/>
</dbReference>
<keyword evidence="3" id="KW-1185">Reference proteome</keyword>
<protein>
    <submittedName>
        <fullName evidence="2">UrcA family protein</fullName>
    </submittedName>
</protein>
<comment type="caution">
    <text evidence="2">The sequence shown here is derived from an EMBL/GenBank/DDBJ whole genome shotgun (WGS) entry which is preliminary data.</text>
</comment>
<evidence type="ECO:0000256" key="1">
    <source>
        <dbReference type="SAM" id="SignalP"/>
    </source>
</evidence>
<dbReference type="AlphaFoldDB" id="A0A5C8ZSU3"/>
<dbReference type="OrthoDB" id="5738237at2"/>
<reference evidence="2 3" key="1">
    <citation type="submission" date="2019-08" db="EMBL/GenBank/DDBJ databases">
        <title>Parahaliea maris sp. nov., isolated from the surface seawater.</title>
        <authorList>
            <person name="Liu Y."/>
        </authorList>
    </citation>
    <scope>NUCLEOTIDE SEQUENCE [LARGE SCALE GENOMIC DNA]</scope>
    <source>
        <strain evidence="2 3">S2-26</strain>
    </source>
</reference>
<gene>
    <name evidence="2" type="ORF">FVW59_13620</name>
</gene>
<evidence type="ECO:0000313" key="2">
    <source>
        <dbReference type="EMBL" id="TXS90381.1"/>
    </source>
</evidence>
<keyword evidence="1" id="KW-0732">Signal</keyword>
<dbReference type="Proteomes" id="UP000321933">
    <property type="component" value="Unassembled WGS sequence"/>
</dbReference>
<dbReference type="RefSeq" id="WP_148064907.1">
    <property type="nucleotide sequence ID" value="NZ_VRYZ01000006.1"/>
</dbReference>
<sequence>MNMARIGKHWAMASAAALALLAGQAQAENYSETLVKSPAVRTQAVSYDDLDISSSEGMQTLHYRISAAARDVCGSNDHRITGHLSAAVDNQACYERAVNEALSQINAGQVASTAE</sequence>
<organism evidence="2 3">
    <name type="scientific">Parahaliea aestuarii</name>
    <dbReference type="NCBI Taxonomy" id="1852021"/>
    <lineage>
        <taxon>Bacteria</taxon>
        <taxon>Pseudomonadati</taxon>
        <taxon>Pseudomonadota</taxon>
        <taxon>Gammaproteobacteria</taxon>
        <taxon>Cellvibrionales</taxon>
        <taxon>Halieaceae</taxon>
        <taxon>Parahaliea</taxon>
    </lineage>
</organism>
<accession>A0A5C8ZSU3</accession>
<evidence type="ECO:0000313" key="3">
    <source>
        <dbReference type="Proteomes" id="UP000321933"/>
    </source>
</evidence>